<feature type="region of interest" description="Disordered" evidence="2">
    <location>
        <begin position="31"/>
        <end position="52"/>
    </location>
</feature>
<keyword evidence="1 3" id="KW-0732">Signal</keyword>
<dbReference type="Pfam" id="PF13205">
    <property type="entry name" value="Big_5"/>
    <property type="match status" value="1"/>
</dbReference>
<feature type="signal peptide" evidence="3">
    <location>
        <begin position="1"/>
        <end position="30"/>
    </location>
</feature>
<evidence type="ECO:0000313" key="5">
    <source>
        <dbReference type="EMBL" id="TGG93944.1"/>
    </source>
</evidence>
<dbReference type="InterPro" id="IPR032812">
    <property type="entry name" value="SbsA_Ig"/>
</dbReference>
<feature type="domain" description="SbsA Ig-like" evidence="4">
    <location>
        <begin position="55"/>
        <end position="154"/>
    </location>
</feature>
<dbReference type="OrthoDB" id="6191336at2"/>
<dbReference type="SUPFAM" id="SSF89372">
    <property type="entry name" value="Fucose-specific lectin"/>
    <property type="match status" value="1"/>
</dbReference>
<proteinExistence type="predicted"/>
<evidence type="ECO:0000256" key="1">
    <source>
        <dbReference type="ARBA" id="ARBA00022729"/>
    </source>
</evidence>
<evidence type="ECO:0000259" key="4">
    <source>
        <dbReference type="Pfam" id="PF13205"/>
    </source>
</evidence>
<dbReference type="AlphaFoldDB" id="A0A4Z0W7B1"/>
<dbReference type="PROSITE" id="PS51257">
    <property type="entry name" value="PROKAR_LIPOPROTEIN"/>
    <property type="match status" value="1"/>
</dbReference>
<comment type="caution">
    <text evidence="5">The sequence shown here is derived from an EMBL/GenBank/DDBJ whole genome shotgun (WGS) entry which is preliminary data.</text>
</comment>
<evidence type="ECO:0000256" key="2">
    <source>
        <dbReference type="SAM" id="MobiDB-lite"/>
    </source>
</evidence>
<dbReference type="Proteomes" id="UP000297475">
    <property type="component" value="Unassembled WGS sequence"/>
</dbReference>
<reference evidence="5 6" key="1">
    <citation type="submission" date="2019-04" db="EMBL/GenBank/DDBJ databases">
        <title>Natronospirillum operosus gen. nov., sp. nov., a haloalkaliphilic satellite isolated from decaying biomass of laboratory culture of cyanobacterium Geitlerinema sp. and proposal of Natronospirillaceae fam. nov. and Saccharospirillaceae fam. nov.</title>
        <authorList>
            <person name="Kevbrin V."/>
            <person name="Boltyanskaya Y."/>
            <person name="Koziaeva V."/>
            <person name="Grouzdev D.S."/>
            <person name="Park M."/>
            <person name="Cho J."/>
        </authorList>
    </citation>
    <scope>NUCLEOTIDE SEQUENCE [LARGE SCALE GENOMIC DNA]</scope>
    <source>
        <strain evidence="5 6">G-116</strain>
    </source>
</reference>
<dbReference type="CDD" id="cd15482">
    <property type="entry name" value="Sialidase_non-viral"/>
    <property type="match status" value="1"/>
</dbReference>
<dbReference type="RefSeq" id="WP_135482499.1">
    <property type="nucleotide sequence ID" value="NZ_SRMF01000002.1"/>
</dbReference>
<feature type="chain" id="PRO_5021398464" description="SbsA Ig-like domain-containing protein" evidence="3">
    <location>
        <begin position="31"/>
        <end position="604"/>
    </location>
</feature>
<dbReference type="EMBL" id="SRMF01000002">
    <property type="protein sequence ID" value="TGG93944.1"/>
    <property type="molecule type" value="Genomic_DNA"/>
</dbReference>
<keyword evidence="6" id="KW-1185">Reference proteome</keyword>
<evidence type="ECO:0000313" key="6">
    <source>
        <dbReference type="Proteomes" id="UP000297475"/>
    </source>
</evidence>
<protein>
    <recommendedName>
        <fullName evidence="4">SbsA Ig-like domain-containing protein</fullName>
    </recommendedName>
</protein>
<name>A0A4Z0W7B1_9GAMM</name>
<organism evidence="5 6">
    <name type="scientific">Natronospirillum operosum</name>
    <dbReference type="NCBI Taxonomy" id="2759953"/>
    <lineage>
        <taxon>Bacteria</taxon>
        <taxon>Pseudomonadati</taxon>
        <taxon>Pseudomonadota</taxon>
        <taxon>Gammaproteobacteria</taxon>
        <taxon>Oceanospirillales</taxon>
        <taxon>Natronospirillaceae</taxon>
        <taxon>Natronospirillum</taxon>
    </lineage>
</organism>
<gene>
    <name evidence="5" type="ORF">E4656_07090</name>
</gene>
<evidence type="ECO:0000256" key="3">
    <source>
        <dbReference type="SAM" id="SignalP"/>
    </source>
</evidence>
<sequence length="604" mass="67469">MKGNRILQPWAGVTTLAILLLLAGCNSQNSGSGSAGSTADTGSTESSTSAADGFAVESTFPSPEWSLGTREPLTARLTQPLDENSIAATVFWVEAENGDRLYGDISLQGDGRELQLALDEPLNLRTDYTAVLHRDLRSESGDELGEHYRWSFRTRDIVWSDPELLAPAFVPGDLDASAYYPVSMNVDLNRDGVGMMAWTESLFRETSDIHLRHHDPVLGWSDPEVVSELSDERHSVPRFSVDDAGNALLIWEITRDNPDPDADRDIIFNYRYRYYSADDGWSDTGDGPREESIIRHGAMLTEPLGDGRFIGHFRQNDEAGERQWYYLIFDPDTGWSTDTVPLPHSAGDLESIRLTTNNQGEVLFAWHKLRGEEDHGVWLLEYNEDDGWSDARRMFTWESGGVGTFNMHSVVLEDDGRAGLVWEERDEHLGKSVLWSALRDPDTGWDQPDQVTVAGSDEHDHSALLTFGPEGETLLLTQAGSFRSSTLRARRHEPGQGWQTPEIISRDHHGNNTGLNARWGADGSLVLVTRQNTEHSSMSHRNIIIRRYHPDHGWDNGSFVGHQGDYSSAHAFALPTLGPRMIMVWAYQPSEDGESIRIMSSEGY</sequence>
<accession>A0A4Z0W7B1</accession>